<dbReference type="Proteomes" id="UP000234503">
    <property type="component" value="Unassembled WGS sequence"/>
</dbReference>
<comment type="caution">
    <text evidence="3">The sequence shown here is derived from an EMBL/GenBank/DDBJ whole genome shotgun (WGS) entry which is preliminary data.</text>
</comment>
<dbReference type="InterPro" id="IPR018389">
    <property type="entry name" value="DctP_fam"/>
</dbReference>
<dbReference type="NCBIfam" id="NF037995">
    <property type="entry name" value="TRAP_S1"/>
    <property type="match status" value="1"/>
</dbReference>
<proteinExistence type="predicted"/>
<dbReference type="Pfam" id="PF03480">
    <property type="entry name" value="DctP"/>
    <property type="match status" value="1"/>
</dbReference>
<evidence type="ECO:0000256" key="1">
    <source>
        <dbReference type="ARBA" id="ARBA00022729"/>
    </source>
</evidence>
<evidence type="ECO:0000256" key="2">
    <source>
        <dbReference type="SAM" id="SignalP"/>
    </source>
</evidence>
<name>A0A2N5E7Q3_9GAMM</name>
<dbReference type="PANTHER" id="PTHR33376">
    <property type="match status" value="1"/>
</dbReference>
<sequence length="349" mass="38422">MRVKHISRTALTMIFAGMIFPATASATTTLTYSDHEPLGGMRTQFIHDVFFPAIEKESAGRLKIDAHWGSELATGQDVLRKVGKTGGVDMATVVPEYSAEALPLHQLFKSFPIGPSGAKQVAFFRQVYAQVPAFPAELQKQNVVDVMLTTGFPVAFFSTTPIQNILDVKGKKWRTASFWHQDFLRNAGAAPVTLPWGPKVSDALKNRTLDGLMVNSDSGIEINAQEAAPYVLASKDLWLGHVYLLVMNKTVWDGLAKDDQQAIQRAAASSYQSLGPLMDSRFTAMMAKMESEGVNIRTLTPQEAENWKTISQYQQVQADWVKAQEAKGVKNASQTLKQLTGLMKETLAQ</sequence>
<dbReference type="GO" id="GO:0055085">
    <property type="term" value="P:transmembrane transport"/>
    <property type="evidence" value="ECO:0007669"/>
    <property type="project" value="InterPro"/>
</dbReference>
<organism evidence="3 4">
    <name type="scientific">Chimaeribacter coloradensis</name>
    <dbReference type="NCBI Taxonomy" id="2060068"/>
    <lineage>
        <taxon>Bacteria</taxon>
        <taxon>Pseudomonadati</taxon>
        <taxon>Pseudomonadota</taxon>
        <taxon>Gammaproteobacteria</taxon>
        <taxon>Enterobacterales</taxon>
        <taxon>Yersiniaceae</taxon>
        <taxon>Chimaeribacter</taxon>
    </lineage>
</organism>
<dbReference type="InterPro" id="IPR038404">
    <property type="entry name" value="TRAP_DctP_sf"/>
</dbReference>
<protein>
    <submittedName>
        <fullName evidence="3">ABC transporter substrate-binding protein</fullName>
    </submittedName>
</protein>
<evidence type="ECO:0000313" key="4">
    <source>
        <dbReference type="Proteomes" id="UP000234503"/>
    </source>
</evidence>
<keyword evidence="4" id="KW-1185">Reference proteome</keyword>
<evidence type="ECO:0000313" key="3">
    <source>
        <dbReference type="EMBL" id="PLR37512.1"/>
    </source>
</evidence>
<dbReference type="OrthoDB" id="9769667at2"/>
<dbReference type="Gene3D" id="3.40.190.170">
    <property type="entry name" value="Bacterial extracellular solute-binding protein, family 7"/>
    <property type="match status" value="1"/>
</dbReference>
<keyword evidence="1 2" id="KW-0732">Signal</keyword>
<feature type="chain" id="PRO_5014762626" evidence="2">
    <location>
        <begin position="27"/>
        <end position="349"/>
    </location>
</feature>
<accession>A0A2N5E7Q3</accession>
<dbReference type="PANTHER" id="PTHR33376:SF15">
    <property type="entry name" value="BLL6794 PROTEIN"/>
    <property type="match status" value="1"/>
</dbReference>
<dbReference type="AlphaFoldDB" id="A0A2N5E7Q3"/>
<feature type="signal peptide" evidence="2">
    <location>
        <begin position="1"/>
        <end position="26"/>
    </location>
</feature>
<dbReference type="EMBL" id="PJZH01000004">
    <property type="protein sequence ID" value="PLR37512.1"/>
    <property type="molecule type" value="Genomic_DNA"/>
</dbReference>
<reference evidence="3 4" key="1">
    <citation type="submission" date="2017-12" db="EMBL/GenBank/DDBJ databases">
        <title>Characterization of six clinical isolates of Enterochimera gen. nov., a novel genus of the Yersiniaciae family and the three species Enterochimera arupensis sp. nov., Enterochimera coloradensis sp. nov, and Enterochimera californica sp. nov.</title>
        <authorList>
            <person name="Rossi A."/>
            <person name="Fisher M."/>
        </authorList>
    </citation>
    <scope>NUCLEOTIDE SEQUENCE [LARGE SCALE GENOMIC DNA]</scope>
    <source>
        <strain evidence="4">2016-Iso4</strain>
    </source>
</reference>
<gene>
    <name evidence="3" type="ORF">CYR32_06790</name>
</gene>